<dbReference type="PANTHER" id="PTHR11699">
    <property type="entry name" value="ALDEHYDE DEHYDROGENASE-RELATED"/>
    <property type="match status" value="1"/>
</dbReference>
<evidence type="ECO:0000256" key="1">
    <source>
        <dbReference type="ARBA" id="ARBA00009986"/>
    </source>
</evidence>
<feature type="active site" evidence="3">
    <location>
        <position position="268"/>
    </location>
</feature>
<dbReference type="InterPro" id="IPR015590">
    <property type="entry name" value="Aldehyde_DH_dom"/>
</dbReference>
<evidence type="ECO:0000259" key="5">
    <source>
        <dbReference type="Pfam" id="PF00171"/>
    </source>
</evidence>
<feature type="domain" description="Aldehyde dehydrogenase" evidence="5">
    <location>
        <begin position="25"/>
        <end position="495"/>
    </location>
</feature>
<evidence type="ECO:0000256" key="4">
    <source>
        <dbReference type="RuleBase" id="RU003345"/>
    </source>
</evidence>
<dbReference type="InterPro" id="IPR016162">
    <property type="entry name" value="Ald_DH_N"/>
</dbReference>
<evidence type="ECO:0000313" key="7">
    <source>
        <dbReference type="Proteomes" id="UP000198727"/>
    </source>
</evidence>
<dbReference type="AlphaFoldDB" id="A0A1I5XL98"/>
<evidence type="ECO:0000256" key="3">
    <source>
        <dbReference type="PROSITE-ProRule" id="PRU10007"/>
    </source>
</evidence>
<keyword evidence="7" id="KW-1185">Reference proteome</keyword>
<dbReference type="RefSeq" id="WP_092531556.1">
    <property type="nucleotide sequence ID" value="NZ_FOWW01000006.1"/>
</dbReference>
<dbReference type="Gene3D" id="3.40.309.10">
    <property type="entry name" value="Aldehyde Dehydrogenase, Chain A, domain 2"/>
    <property type="match status" value="1"/>
</dbReference>
<organism evidence="6 7">
    <name type="scientific">Amycolatopsis arida</name>
    <dbReference type="NCBI Taxonomy" id="587909"/>
    <lineage>
        <taxon>Bacteria</taxon>
        <taxon>Bacillati</taxon>
        <taxon>Actinomycetota</taxon>
        <taxon>Actinomycetes</taxon>
        <taxon>Pseudonocardiales</taxon>
        <taxon>Pseudonocardiaceae</taxon>
        <taxon>Amycolatopsis</taxon>
    </lineage>
</organism>
<dbReference type="GO" id="GO:0016620">
    <property type="term" value="F:oxidoreductase activity, acting on the aldehyde or oxo group of donors, NAD or NADP as acceptor"/>
    <property type="evidence" value="ECO:0007669"/>
    <property type="project" value="InterPro"/>
</dbReference>
<protein>
    <submittedName>
        <fullName evidence="6">Aldehyde dehydrogenase (NAD+)</fullName>
    </submittedName>
</protein>
<dbReference type="InterPro" id="IPR016161">
    <property type="entry name" value="Ald_DH/histidinol_DH"/>
</dbReference>
<gene>
    <name evidence="6" type="ORF">SAMN05421810_106142</name>
</gene>
<dbReference type="Gene3D" id="3.40.605.10">
    <property type="entry name" value="Aldehyde Dehydrogenase, Chain A, domain 1"/>
    <property type="match status" value="1"/>
</dbReference>
<dbReference type="STRING" id="587909.SAMN05421810_106142"/>
<dbReference type="InterPro" id="IPR016163">
    <property type="entry name" value="Ald_DH_C"/>
</dbReference>
<keyword evidence="2 4" id="KW-0560">Oxidoreductase</keyword>
<dbReference type="FunFam" id="3.40.309.10:FF:000012">
    <property type="entry name" value="Betaine aldehyde dehydrogenase"/>
    <property type="match status" value="1"/>
</dbReference>
<name>A0A1I5XL98_9PSEU</name>
<evidence type="ECO:0000256" key="2">
    <source>
        <dbReference type="ARBA" id="ARBA00023002"/>
    </source>
</evidence>
<dbReference type="FunFam" id="3.40.605.10:FF:000007">
    <property type="entry name" value="NAD/NADP-dependent betaine aldehyde dehydrogenase"/>
    <property type="match status" value="1"/>
</dbReference>
<proteinExistence type="inferred from homology"/>
<reference evidence="7" key="1">
    <citation type="submission" date="2016-10" db="EMBL/GenBank/DDBJ databases">
        <authorList>
            <person name="Varghese N."/>
            <person name="Submissions S."/>
        </authorList>
    </citation>
    <scope>NUCLEOTIDE SEQUENCE [LARGE SCALE GENOMIC DNA]</scope>
    <source>
        <strain evidence="7">CGMCC 4.5579</strain>
    </source>
</reference>
<dbReference type="Proteomes" id="UP000198727">
    <property type="component" value="Unassembled WGS sequence"/>
</dbReference>
<dbReference type="PROSITE" id="PS00687">
    <property type="entry name" value="ALDEHYDE_DEHYDR_GLU"/>
    <property type="match status" value="1"/>
</dbReference>
<sequence length="504" mass="53124">MTLTVRPHRESLGLKTGQLYLDGQWTPAREGANWTHRHPATGEEIGEFAVAGAADVDDAVAAARRAFDSGTWSNSRASTRIAVLRRFADLLRAHDEELRSLQALDNSVPLSFSGSIYATSVGAAADVFDHHAGWVDKLGGQTLPPYQGGDHLAMTFREPIGVVAAILPWNAPFLLFAQKVAPALAAGCTVVLKPSEYATFTVLRMVELFAEAGLPAGVLNVVTGPGDPVGEALITHRDVDKVSFTGSRAVGRRIVEASAGTLKRVSLELGGKSPALVFADAPDVGVAAATVVGAVTMGLSGQACVANTRALVQRDVYDDFLTAAQGMAAAVTYGDPFDPSVISCPLINERQLARVLGYIERGKEEGARLVTGGERLEGELAAGNFVAPTIFADVPNTATIAREEIFGPVLAVVPFDDEEEAVALANDTEYGLGAAVFSADAQRAFRVSRRLRAGTIGINGFQIEPHLPFGGFKQSGLGREGGLSSIEAYTELKSVLMPLTGELM</sequence>
<dbReference type="SUPFAM" id="SSF53720">
    <property type="entry name" value="ALDH-like"/>
    <property type="match status" value="1"/>
</dbReference>
<evidence type="ECO:0000313" key="6">
    <source>
        <dbReference type="EMBL" id="SFQ32729.1"/>
    </source>
</evidence>
<comment type="similarity">
    <text evidence="1 4">Belongs to the aldehyde dehydrogenase family.</text>
</comment>
<dbReference type="OrthoDB" id="6882680at2"/>
<dbReference type="InterPro" id="IPR029510">
    <property type="entry name" value="Ald_DH_CS_GLU"/>
</dbReference>
<dbReference type="Pfam" id="PF00171">
    <property type="entry name" value="Aldedh"/>
    <property type="match status" value="1"/>
</dbReference>
<dbReference type="EMBL" id="FOWW01000006">
    <property type="protein sequence ID" value="SFQ32729.1"/>
    <property type="molecule type" value="Genomic_DNA"/>
</dbReference>
<accession>A0A1I5XL98</accession>